<gene>
    <name evidence="2" type="ORF">GAP48_06065</name>
    <name evidence="1" type="ORF">GAQ44_07730</name>
</gene>
<comment type="caution">
    <text evidence="2">The sequence shown here is derived from an EMBL/GenBank/DDBJ whole genome shotgun (WGS) entry which is preliminary data.</text>
</comment>
<protein>
    <submittedName>
        <fullName evidence="2">Uncharacterized protein</fullName>
    </submittedName>
</protein>
<dbReference type="AlphaFoldDB" id="A0A6I0LL36"/>
<dbReference type="Proteomes" id="UP000487989">
    <property type="component" value="Unassembled WGS sequence"/>
</dbReference>
<proteinExistence type="predicted"/>
<evidence type="ECO:0000313" key="1">
    <source>
        <dbReference type="EMBL" id="KAB4184908.1"/>
    </source>
</evidence>
<organism evidence="2 4">
    <name type="scientific">Bacteroides uniformis</name>
    <dbReference type="NCBI Taxonomy" id="820"/>
    <lineage>
        <taxon>Bacteria</taxon>
        <taxon>Pseudomonadati</taxon>
        <taxon>Bacteroidota</taxon>
        <taxon>Bacteroidia</taxon>
        <taxon>Bacteroidales</taxon>
        <taxon>Bacteroidaceae</taxon>
        <taxon>Bacteroides</taxon>
    </lineage>
</organism>
<dbReference type="Proteomes" id="UP000487221">
    <property type="component" value="Unassembled WGS sequence"/>
</dbReference>
<reference evidence="3 4" key="1">
    <citation type="journal article" date="2019" name="Nat. Med.">
        <title>A library of human gut bacterial isolates paired with longitudinal multiomics data enables mechanistic microbiome research.</title>
        <authorList>
            <person name="Poyet M."/>
            <person name="Groussin M."/>
            <person name="Gibbons S.M."/>
            <person name="Avila-Pacheco J."/>
            <person name="Jiang X."/>
            <person name="Kearney S.M."/>
            <person name="Perrotta A.R."/>
            <person name="Berdy B."/>
            <person name="Zhao S."/>
            <person name="Lieberman T.D."/>
            <person name="Swanson P.K."/>
            <person name="Smith M."/>
            <person name="Roesemann S."/>
            <person name="Alexander J.E."/>
            <person name="Rich S.A."/>
            <person name="Livny J."/>
            <person name="Vlamakis H."/>
            <person name="Clish C."/>
            <person name="Bullock K."/>
            <person name="Deik A."/>
            <person name="Scott J."/>
            <person name="Pierce K.A."/>
            <person name="Xavier R.J."/>
            <person name="Alm E.J."/>
        </authorList>
    </citation>
    <scope>NUCLEOTIDE SEQUENCE [LARGE SCALE GENOMIC DNA]</scope>
    <source>
        <strain evidence="1 3">BIOML-A19</strain>
        <strain evidence="2 4">BIOML-A3</strain>
    </source>
</reference>
<dbReference type="EMBL" id="WCTJ01000007">
    <property type="protein sequence ID" value="KAB4257040.1"/>
    <property type="molecule type" value="Genomic_DNA"/>
</dbReference>
<evidence type="ECO:0000313" key="2">
    <source>
        <dbReference type="EMBL" id="KAB4257040.1"/>
    </source>
</evidence>
<evidence type="ECO:0000313" key="4">
    <source>
        <dbReference type="Proteomes" id="UP000487989"/>
    </source>
</evidence>
<dbReference type="EMBL" id="WCTY01000012">
    <property type="protein sequence ID" value="KAB4184908.1"/>
    <property type="molecule type" value="Genomic_DNA"/>
</dbReference>
<name>A0A6I0LL36_BACUN</name>
<accession>A0A6I0LL36</accession>
<sequence length="206" mass="23231">MITTACSNEEITSKDFNHDTDIEQKMLLNELGDFTTYYINSIYRFYDPRLDYIDLDSLNLYMLQYKFSAAKTRSNPNIYVPMDYNDYFSNILSEDGYKLVLNLISQENISTKDFQQFKEQVSLMKETDREQLDFIIKATDIIYENIMSNITNKGVITRSRTSCNIATTVASFAAGAIWGAAFGGPVGLAINLAWSIAGAIAADSTC</sequence>
<dbReference type="RefSeq" id="WP_120138010.1">
    <property type="nucleotide sequence ID" value="NZ_CAKOCG010000004.1"/>
</dbReference>
<evidence type="ECO:0000313" key="3">
    <source>
        <dbReference type="Proteomes" id="UP000487221"/>
    </source>
</evidence>